<dbReference type="PROSITE" id="PS50294">
    <property type="entry name" value="WD_REPEATS_REGION"/>
    <property type="match status" value="4"/>
</dbReference>
<proteinExistence type="predicted"/>
<dbReference type="STRING" id="101127.A0A1X2GYB0"/>
<dbReference type="Proteomes" id="UP000242146">
    <property type="component" value="Unassembled WGS sequence"/>
</dbReference>
<dbReference type="GO" id="GO:0000480">
    <property type="term" value="P:endonucleolytic cleavage in 5'-ETS of tricistronic rRNA transcript (SSU-rRNA, 5.8S rRNA, LSU-rRNA)"/>
    <property type="evidence" value="ECO:0007669"/>
    <property type="project" value="EnsemblFungi"/>
</dbReference>
<dbReference type="Gene3D" id="2.130.10.10">
    <property type="entry name" value="YVTN repeat-like/Quinoprotein amine dehydrogenase"/>
    <property type="match status" value="1"/>
</dbReference>
<dbReference type="GO" id="GO:0034511">
    <property type="term" value="F:U3 snoRNA binding"/>
    <property type="evidence" value="ECO:0007669"/>
    <property type="project" value="EnsemblFungi"/>
</dbReference>
<dbReference type="PANTHER" id="PTHR19865:SF0">
    <property type="entry name" value="U3 SMALL NUCLEOLAR RNA-INTERACTING PROTEIN 2"/>
    <property type="match status" value="1"/>
</dbReference>
<dbReference type="Pfam" id="PF00400">
    <property type="entry name" value="WD40"/>
    <property type="match status" value="5"/>
</dbReference>
<keyword evidence="3" id="KW-0677">Repeat</keyword>
<dbReference type="InterPro" id="IPR036322">
    <property type="entry name" value="WD40_repeat_dom_sf"/>
</dbReference>
<keyword evidence="2 5" id="KW-0853">WD repeat</keyword>
<evidence type="ECO:0000256" key="4">
    <source>
        <dbReference type="ARBA" id="ARBA00023242"/>
    </source>
</evidence>
<protein>
    <submittedName>
        <fullName evidence="7">WD40 repeat-like protein</fullName>
    </submittedName>
</protein>
<keyword evidence="8" id="KW-1185">Reference proteome</keyword>
<evidence type="ECO:0000256" key="5">
    <source>
        <dbReference type="PROSITE-ProRule" id="PRU00221"/>
    </source>
</evidence>
<dbReference type="PRINTS" id="PR00320">
    <property type="entry name" value="GPROTEINBRPT"/>
</dbReference>
<feature type="repeat" description="WD" evidence="5">
    <location>
        <begin position="288"/>
        <end position="329"/>
    </location>
</feature>
<feature type="repeat" description="WD" evidence="5">
    <location>
        <begin position="246"/>
        <end position="287"/>
    </location>
</feature>
<dbReference type="InterPro" id="IPR001680">
    <property type="entry name" value="WD40_rpt"/>
</dbReference>
<feature type="repeat" description="WD" evidence="5">
    <location>
        <begin position="204"/>
        <end position="245"/>
    </location>
</feature>
<comment type="subcellular location">
    <subcellularLocation>
        <location evidence="1">Nucleus</location>
    </subcellularLocation>
</comment>
<feature type="repeat" description="WD" evidence="5">
    <location>
        <begin position="152"/>
        <end position="193"/>
    </location>
</feature>
<dbReference type="GO" id="GO:0000447">
    <property type="term" value="P:endonucleolytic cleavage in ITS1 to separate SSU-rRNA from 5.8S rRNA and LSU-rRNA from tricistronic rRNA transcript (SSU-rRNA, 5.8S rRNA, LSU-rRNA)"/>
    <property type="evidence" value="ECO:0007669"/>
    <property type="project" value="EnsemblFungi"/>
</dbReference>
<feature type="repeat" description="WD" evidence="5">
    <location>
        <begin position="356"/>
        <end position="382"/>
    </location>
</feature>
<dbReference type="GO" id="GO:0032040">
    <property type="term" value="C:small-subunit processome"/>
    <property type="evidence" value="ECO:0007669"/>
    <property type="project" value="EnsemblFungi"/>
</dbReference>
<evidence type="ECO:0000256" key="2">
    <source>
        <dbReference type="ARBA" id="ARBA00022574"/>
    </source>
</evidence>
<dbReference type="SUPFAM" id="SSF50978">
    <property type="entry name" value="WD40 repeat-like"/>
    <property type="match status" value="1"/>
</dbReference>
<dbReference type="PANTHER" id="PTHR19865">
    <property type="entry name" value="U3 SMALL NUCLEOLAR RNA INTERACTING PROTEIN 2"/>
    <property type="match status" value="1"/>
</dbReference>
<sequence length="506" mass="56210">MKDALFTSATKRKRSTPSRSGGKAAGGKAAGGNTYKSMKRSNPKKTDDDIDDDDDNEPIGDMDLQDSEPESEEEMQETAAEKRVRLAKAYLNKIEQDLEDQFAGGFDAADLDRDLIAERLRHEEDEKAGKIHRRIADHFDVSCLKAEKIQSRKGHQLAVTAAVLTDDGQFIYSASKDGSIIKWDATTLDKLHVFPGGRKGAKEFTGHTDAIYCMAVTSDGQYLATGGKDKKINIWSAKEDKHWATFTQHRDAISGLAFRIGHHQLYSGSYDRTIKLWNAAEKGYIETLFGHQDHVTSLDTLARERCISTGGRDKTTRLWKIVEQSQLVYRGGVTTKDEQGKAKYIEGSLDCVSQIDESLFVTGGDSGTLSLWDINRKKPIFTINTAHGTERFVDSNGNTPDGQAIDTVRWITALACIKYSDVLVSGSWDGFVRFWKLAEDNKSLKPIAELAVDGVINSLQVKTIASSNRTFLVIGVGQELSRGRWLRLKKAKNGTRIIELIFAKHL</sequence>
<dbReference type="SMART" id="SM00320">
    <property type="entry name" value="WD40"/>
    <property type="match status" value="6"/>
</dbReference>
<dbReference type="InterPro" id="IPR015943">
    <property type="entry name" value="WD40/YVTN_repeat-like_dom_sf"/>
</dbReference>
<dbReference type="GO" id="GO:0000472">
    <property type="term" value="P:endonucleolytic cleavage to generate mature 5'-end of SSU-rRNA from (SSU-rRNA, 5.8S rRNA, LSU-rRNA)"/>
    <property type="evidence" value="ECO:0007669"/>
    <property type="project" value="EnsemblFungi"/>
</dbReference>
<feature type="compositionally biased region" description="Acidic residues" evidence="6">
    <location>
        <begin position="48"/>
        <end position="76"/>
    </location>
</feature>
<evidence type="ECO:0000256" key="1">
    <source>
        <dbReference type="ARBA" id="ARBA00004123"/>
    </source>
</evidence>
<organism evidence="7 8">
    <name type="scientific">Hesseltinella vesiculosa</name>
    <dbReference type="NCBI Taxonomy" id="101127"/>
    <lineage>
        <taxon>Eukaryota</taxon>
        <taxon>Fungi</taxon>
        <taxon>Fungi incertae sedis</taxon>
        <taxon>Mucoromycota</taxon>
        <taxon>Mucoromycotina</taxon>
        <taxon>Mucoromycetes</taxon>
        <taxon>Mucorales</taxon>
        <taxon>Cunninghamellaceae</taxon>
        <taxon>Hesseltinella</taxon>
    </lineage>
</organism>
<dbReference type="GO" id="GO:0031428">
    <property type="term" value="C:box C/D methylation guide snoRNP complex"/>
    <property type="evidence" value="ECO:0007669"/>
    <property type="project" value="EnsemblFungi"/>
</dbReference>
<name>A0A1X2GYB0_9FUNG</name>
<dbReference type="OrthoDB" id="189968at2759"/>
<dbReference type="PROSITE" id="PS50082">
    <property type="entry name" value="WD_REPEATS_2"/>
    <property type="match status" value="5"/>
</dbReference>
<evidence type="ECO:0000256" key="6">
    <source>
        <dbReference type="SAM" id="MobiDB-lite"/>
    </source>
</evidence>
<evidence type="ECO:0000313" key="8">
    <source>
        <dbReference type="Proteomes" id="UP000242146"/>
    </source>
</evidence>
<comment type="caution">
    <text evidence="7">The sequence shown here is derived from an EMBL/GenBank/DDBJ whole genome shotgun (WGS) entry which is preliminary data.</text>
</comment>
<feature type="region of interest" description="Disordered" evidence="6">
    <location>
        <begin position="1"/>
        <end position="81"/>
    </location>
</feature>
<evidence type="ECO:0000256" key="3">
    <source>
        <dbReference type="ARBA" id="ARBA00022737"/>
    </source>
</evidence>
<evidence type="ECO:0000313" key="7">
    <source>
        <dbReference type="EMBL" id="ORX63067.1"/>
    </source>
</evidence>
<dbReference type="FunFam" id="2.130.10.10:FF:000509">
    <property type="entry name" value="U3 small nucleolar RNA-interacting protein"/>
    <property type="match status" value="1"/>
</dbReference>
<dbReference type="CDD" id="cd00200">
    <property type="entry name" value="WD40"/>
    <property type="match status" value="1"/>
</dbReference>
<dbReference type="InterPro" id="IPR020472">
    <property type="entry name" value="WD40_PAC1"/>
</dbReference>
<dbReference type="InterPro" id="IPR039241">
    <property type="entry name" value="Rrp9-like"/>
</dbReference>
<keyword evidence="4" id="KW-0539">Nucleus</keyword>
<dbReference type="AlphaFoldDB" id="A0A1X2GYB0"/>
<accession>A0A1X2GYB0</accession>
<reference evidence="7 8" key="1">
    <citation type="submission" date="2016-07" db="EMBL/GenBank/DDBJ databases">
        <title>Pervasive Adenine N6-methylation of Active Genes in Fungi.</title>
        <authorList>
            <consortium name="DOE Joint Genome Institute"/>
            <person name="Mondo S.J."/>
            <person name="Dannebaum R.O."/>
            <person name="Kuo R.C."/>
            <person name="Labutti K."/>
            <person name="Haridas S."/>
            <person name="Kuo A."/>
            <person name="Salamov A."/>
            <person name="Ahrendt S.R."/>
            <person name="Lipzen A."/>
            <person name="Sullivan W."/>
            <person name="Andreopoulos W.B."/>
            <person name="Clum A."/>
            <person name="Lindquist E."/>
            <person name="Daum C."/>
            <person name="Ramamoorthy G.K."/>
            <person name="Gryganskyi A."/>
            <person name="Culley D."/>
            <person name="Magnuson J.K."/>
            <person name="James T.Y."/>
            <person name="O'Malley M.A."/>
            <person name="Stajich J.E."/>
            <person name="Spatafora J.W."/>
            <person name="Visel A."/>
            <person name="Grigoriev I.V."/>
        </authorList>
    </citation>
    <scope>NUCLEOTIDE SEQUENCE [LARGE SCALE GENOMIC DNA]</scope>
    <source>
        <strain evidence="7 8">NRRL 3301</strain>
    </source>
</reference>
<gene>
    <name evidence="7" type="ORF">DM01DRAFT_1331150</name>
</gene>
<dbReference type="EMBL" id="MCGT01000001">
    <property type="protein sequence ID" value="ORX63067.1"/>
    <property type="molecule type" value="Genomic_DNA"/>
</dbReference>